<gene>
    <name evidence="14" type="primary">LOC100904390</name>
</gene>
<keyword evidence="7" id="KW-0106">Calcium</keyword>
<dbReference type="GO" id="GO:0005576">
    <property type="term" value="C:extracellular region"/>
    <property type="evidence" value="ECO:0007669"/>
    <property type="project" value="UniProtKB-SubCell"/>
</dbReference>
<dbReference type="Gene3D" id="1.20.90.10">
    <property type="entry name" value="Phospholipase A2 domain"/>
    <property type="match status" value="1"/>
</dbReference>
<evidence type="ECO:0000313" key="13">
    <source>
        <dbReference type="Proteomes" id="UP000694867"/>
    </source>
</evidence>
<dbReference type="KEGG" id="goe:100904390"/>
<evidence type="ECO:0000256" key="10">
    <source>
        <dbReference type="ARBA" id="ARBA00023145"/>
    </source>
</evidence>
<dbReference type="GeneID" id="100904390"/>
<comment type="cofactor">
    <cofactor evidence="2">
        <name>Ca(2+)</name>
        <dbReference type="ChEBI" id="CHEBI:29108"/>
    </cofactor>
</comment>
<dbReference type="Pfam" id="PF05826">
    <property type="entry name" value="Phospholip_A2_2"/>
    <property type="match status" value="1"/>
</dbReference>
<comment type="subcellular location">
    <subcellularLocation>
        <location evidence="3">Secreted</location>
    </subcellularLocation>
</comment>
<keyword evidence="5" id="KW-0964">Secreted</keyword>
<feature type="signal peptide" evidence="11">
    <location>
        <begin position="1"/>
        <end position="26"/>
    </location>
</feature>
<evidence type="ECO:0000256" key="5">
    <source>
        <dbReference type="ARBA" id="ARBA00022525"/>
    </source>
</evidence>
<sequence>MLERIRRRLGWTGLLFLAGALVMSRACTSGKCLNQGSRVFYRTNNTPQWSDASVFIGGDTVAEVRHDDNRTSCRLTLINGDKDREEVLRAFPNASDIPLKDMMQLIKKCGEAEGFFEERSWTAKKLSMYPGTLWCGPGDYASNYSHLGESSDIDRCCRNHDFCPIKIYAGQTRFGLKPPFLKASLLCECEQAFDECLREAENASSDPSSIRQYYFNLIDAPCLYRDSDGTYSLMSFEEYNSTLTTSPD</sequence>
<dbReference type="PANTHER" id="PTHR12253">
    <property type="entry name" value="RH14732P"/>
    <property type="match status" value="1"/>
</dbReference>
<organism evidence="13 14">
    <name type="scientific">Galendromus occidentalis</name>
    <name type="common">western predatory mite</name>
    <dbReference type="NCBI Taxonomy" id="34638"/>
    <lineage>
        <taxon>Eukaryota</taxon>
        <taxon>Metazoa</taxon>
        <taxon>Ecdysozoa</taxon>
        <taxon>Arthropoda</taxon>
        <taxon>Chelicerata</taxon>
        <taxon>Arachnida</taxon>
        <taxon>Acari</taxon>
        <taxon>Parasitiformes</taxon>
        <taxon>Mesostigmata</taxon>
        <taxon>Gamasina</taxon>
        <taxon>Phytoseioidea</taxon>
        <taxon>Phytoseiidae</taxon>
        <taxon>Typhlodrominae</taxon>
        <taxon>Galendromus</taxon>
    </lineage>
</organism>
<dbReference type="InterPro" id="IPR016090">
    <property type="entry name" value="PLA2-like_dom"/>
</dbReference>
<reference evidence="14" key="1">
    <citation type="submission" date="2025-08" db="UniProtKB">
        <authorList>
            <consortium name="RefSeq"/>
        </authorList>
    </citation>
    <scope>IDENTIFICATION</scope>
</reference>
<accession>A0AAJ6QLY0</accession>
<evidence type="ECO:0000256" key="4">
    <source>
        <dbReference type="ARBA" id="ARBA00009659"/>
    </source>
</evidence>
<keyword evidence="10" id="KW-0865">Zymogen</keyword>
<dbReference type="Proteomes" id="UP000694867">
    <property type="component" value="Unplaced"/>
</dbReference>
<name>A0AAJ6QLY0_9ACAR</name>
<evidence type="ECO:0000256" key="2">
    <source>
        <dbReference type="ARBA" id="ARBA00001913"/>
    </source>
</evidence>
<evidence type="ECO:0000256" key="8">
    <source>
        <dbReference type="ARBA" id="ARBA00022963"/>
    </source>
</evidence>
<keyword evidence="8" id="KW-0442">Lipid degradation</keyword>
<dbReference type="InterPro" id="IPR033113">
    <property type="entry name" value="PLA2_histidine"/>
</dbReference>
<evidence type="ECO:0000256" key="3">
    <source>
        <dbReference type="ARBA" id="ARBA00004613"/>
    </source>
</evidence>
<proteinExistence type="inferred from homology"/>
<comment type="catalytic activity">
    <reaction evidence="1">
        <text>a 1,2-diacyl-sn-glycero-3-phosphocholine + H2O = a 1-acyl-sn-glycero-3-phosphocholine + a fatty acid + H(+)</text>
        <dbReference type="Rhea" id="RHEA:15801"/>
        <dbReference type="ChEBI" id="CHEBI:15377"/>
        <dbReference type="ChEBI" id="CHEBI:15378"/>
        <dbReference type="ChEBI" id="CHEBI:28868"/>
        <dbReference type="ChEBI" id="CHEBI:57643"/>
        <dbReference type="ChEBI" id="CHEBI:58168"/>
        <dbReference type="EC" id="3.1.1.4"/>
    </reaction>
</comment>
<evidence type="ECO:0000256" key="11">
    <source>
        <dbReference type="SAM" id="SignalP"/>
    </source>
</evidence>
<evidence type="ECO:0000256" key="1">
    <source>
        <dbReference type="ARBA" id="ARBA00001604"/>
    </source>
</evidence>
<feature type="chain" id="PRO_5042549918" evidence="11">
    <location>
        <begin position="27"/>
        <end position="248"/>
    </location>
</feature>
<feature type="domain" description="Phospholipase A2-like central" evidence="12">
    <location>
        <begin position="129"/>
        <end position="223"/>
    </location>
</feature>
<evidence type="ECO:0000256" key="7">
    <source>
        <dbReference type="ARBA" id="ARBA00022837"/>
    </source>
</evidence>
<keyword evidence="13" id="KW-1185">Reference proteome</keyword>
<evidence type="ECO:0000256" key="6">
    <source>
        <dbReference type="ARBA" id="ARBA00022801"/>
    </source>
</evidence>
<dbReference type="GO" id="GO:0004623">
    <property type="term" value="F:phospholipase A2 activity"/>
    <property type="evidence" value="ECO:0007669"/>
    <property type="project" value="UniProtKB-EC"/>
</dbReference>
<keyword evidence="6" id="KW-0378">Hydrolase</keyword>
<keyword evidence="11" id="KW-0732">Signal</keyword>
<evidence type="ECO:0000256" key="9">
    <source>
        <dbReference type="ARBA" id="ARBA00023098"/>
    </source>
</evidence>
<dbReference type="GO" id="GO:0016042">
    <property type="term" value="P:lipid catabolic process"/>
    <property type="evidence" value="ECO:0007669"/>
    <property type="project" value="UniProtKB-KW"/>
</dbReference>
<comment type="similarity">
    <text evidence="4">Belongs to the phospholipase A2 family. Group III subfamily.</text>
</comment>
<protein>
    <submittedName>
        <fullName evidence="14">Uncharacterized protein LOC100904390</fullName>
    </submittedName>
</protein>
<dbReference type="SUPFAM" id="SSF48619">
    <property type="entry name" value="Phospholipase A2, PLA2"/>
    <property type="match status" value="1"/>
</dbReference>
<dbReference type="InterPro" id="IPR036444">
    <property type="entry name" value="PLipase_A2_dom_sf"/>
</dbReference>
<dbReference type="GO" id="GO:0006644">
    <property type="term" value="P:phospholipid metabolic process"/>
    <property type="evidence" value="ECO:0007669"/>
    <property type="project" value="InterPro"/>
</dbReference>
<dbReference type="GO" id="GO:0050482">
    <property type="term" value="P:arachidonate secretion"/>
    <property type="evidence" value="ECO:0007669"/>
    <property type="project" value="InterPro"/>
</dbReference>
<evidence type="ECO:0000259" key="12">
    <source>
        <dbReference type="Pfam" id="PF05826"/>
    </source>
</evidence>
<evidence type="ECO:0000313" key="14">
    <source>
        <dbReference type="RefSeq" id="XP_003737093.1"/>
    </source>
</evidence>
<dbReference type="PROSITE" id="PS00118">
    <property type="entry name" value="PA2_HIS"/>
    <property type="match status" value="1"/>
</dbReference>
<dbReference type="AlphaFoldDB" id="A0AAJ6QLY0"/>
<keyword evidence="9" id="KW-0443">Lipid metabolism</keyword>
<dbReference type="RefSeq" id="XP_003737093.1">
    <property type="nucleotide sequence ID" value="XM_003737045.2"/>
</dbReference>